<dbReference type="AlphaFoldDB" id="A0AA41QL10"/>
<dbReference type="Gene3D" id="1.50.10.10">
    <property type="match status" value="1"/>
</dbReference>
<evidence type="ECO:0000313" key="2">
    <source>
        <dbReference type="Proteomes" id="UP001156140"/>
    </source>
</evidence>
<gene>
    <name evidence="1" type="ORF">ML536_06350</name>
</gene>
<reference evidence="1" key="1">
    <citation type="submission" date="2022-03" db="EMBL/GenBank/DDBJ databases">
        <title>The complete genome sequence of a Methyloterrigena soli.</title>
        <authorList>
            <person name="Zi Z."/>
        </authorList>
    </citation>
    <scope>NUCLEOTIDE SEQUENCE</scope>
    <source>
        <strain evidence="1">M48</strain>
    </source>
</reference>
<accession>A0AA41QL10</accession>
<sequence>MSVTSSMPPFIETARNTYAAANAGTIDWFLGRPPLDGAFLNTKVNSISLADYGAADGIRGPDFTYGWIQGRGLEALVTHAAFFAPTDPALAARMDKAARALYDKLAALQQSGHVYFCYDATMRPVYPSGDALLPQLAPADIFTYSDAFVAKGLVAAAARFAPADLPRHLDYFARVIASIEAGRFQMDERRPLSSESLAVQPDDFGPRMILLGAAAMLVDAGVPQAAEYADRFIAHVLDRHYDATSGLLRNAPGEDACNVGHAIEFVGFALDYLPADADPALIEKLERILLASFRAGYVEPGICLSVSISTGKALSPYCPWWSLPETIRSAALAYQRTGNPEALAVWQQAHDAFFTRYWRGTPALAFQTMTADGPVDFVPATPDLDPGYHTGLSLLAAIHAADALLRAGSDNRSASR</sequence>
<dbReference type="SUPFAM" id="SSF48208">
    <property type="entry name" value="Six-hairpin glycosidases"/>
    <property type="match status" value="1"/>
</dbReference>
<name>A0AA41QL10_9HYPH</name>
<dbReference type="GO" id="GO:0005975">
    <property type="term" value="P:carbohydrate metabolic process"/>
    <property type="evidence" value="ECO:0007669"/>
    <property type="project" value="InterPro"/>
</dbReference>
<dbReference type="InterPro" id="IPR008928">
    <property type="entry name" value="6-hairpin_glycosidase_sf"/>
</dbReference>
<proteinExistence type="predicted"/>
<dbReference type="RefSeq" id="WP_281735315.1">
    <property type="nucleotide sequence ID" value="NZ_JAKETQ010000001.1"/>
</dbReference>
<organism evidence="1 2">
    <name type="scientific">Paradevosia shaoguanensis</name>
    <dbReference type="NCBI Taxonomy" id="1335043"/>
    <lineage>
        <taxon>Bacteria</taxon>
        <taxon>Pseudomonadati</taxon>
        <taxon>Pseudomonadota</taxon>
        <taxon>Alphaproteobacteria</taxon>
        <taxon>Hyphomicrobiales</taxon>
        <taxon>Devosiaceae</taxon>
        <taxon>Paradevosia</taxon>
    </lineage>
</organism>
<dbReference type="EMBL" id="JALAZD010000001">
    <property type="protein sequence ID" value="MCI0126443.1"/>
    <property type="molecule type" value="Genomic_DNA"/>
</dbReference>
<keyword evidence="2" id="KW-1185">Reference proteome</keyword>
<dbReference type="InterPro" id="IPR012341">
    <property type="entry name" value="6hp_glycosidase-like_sf"/>
</dbReference>
<comment type="caution">
    <text evidence="1">The sequence shown here is derived from an EMBL/GenBank/DDBJ whole genome shotgun (WGS) entry which is preliminary data.</text>
</comment>
<evidence type="ECO:0000313" key="1">
    <source>
        <dbReference type="EMBL" id="MCI0126443.1"/>
    </source>
</evidence>
<dbReference type="Proteomes" id="UP001156140">
    <property type="component" value="Unassembled WGS sequence"/>
</dbReference>
<protein>
    <submittedName>
        <fullName evidence="1">AGE family epimerase/isomerase</fullName>
    </submittedName>
</protein>